<dbReference type="PANTHER" id="PTHR43355:SF2">
    <property type="entry name" value="FLAVIN REDUCTASE (NADPH)"/>
    <property type="match status" value="1"/>
</dbReference>
<gene>
    <name evidence="2" type="ORF">WR164_04220</name>
</gene>
<organism evidence="2 3">
    <name type="scientific">Philodulcilactobacillus myokoensis</name>
    <dbReference type="NCBI Taxonomy" id="2929573"/>
    <lineage>
        <taxon>Bacteria</taxon>
        <taxon>Bacillati</taxon>
        <taxon>Bacillota</taxon>
        <taxon>Bacilli</taxon>
        <taxon>Lactobacillales</taxon>
        <taxon>Lactobacillaceae</taxon>
        <taxon>Philodulcilactobacillus</taxon>
    </lineage>
</organism>
<keyword evidence="3" id="KW-1185">Reference proteome</keyword>
<dbReference type="SUPFAM" id="SSF51735">
    <property type="entry name" value="NAD(P)-binding Rossmann-fold domains"/>
    <property type="match status" value="1"/>
</dbReference>
<reference evidence="2" key="2">
    <citation type="journal article" date="2023" name="PLoS ONE">
        <title>Philodulcilactobacillus myokoensis gen. nov., sp. nov., a fructophilic, acidophilic, and agar-phobic lactic acid bacterium isolated from fermented vegetable extracts.</title>
        <authorList>
            <person name="Kouya T."/>
            <person name="Ishiyama Y."/>
            <person name="Ohashi S."/>
            <person name="Kumakubo R."/>
            <person name="Yamazaki T."/>
            <person name="Otaki T."/>
        </authorList>
    </citation>
    <scope>NUCLEOTIDE SEQUENCE</scope>
    <source>
        <strain evidence="2">WR16-4</strain>
    </source>
</reference>
<evidence type="ECO:0000313" key="2">
    <source>
        <dbReference type="EMBL" id="GLB46443.1"/>
    </source>
</evidence>
<dbReference type="Gene3D" id="3.40.50.720">
    <property type="entry name" value="NAD(P)-binding Rossmann-like Domain"/>
    <property type="match status" value="1"/>
</dbReference>
<comment type="caution">
    <text evidence="2">The sequence shown here is derived from an EMBL/GenBank/DDBJ whole genome shotgun (WGS) entry which is preliminary data.</text>
</comment>
<proteinExistence type="predicted"/>
<sequence length="213" mass="23514">MTKVLILGAAGQIAGMVTDQLLNHSDVQLNLLARNGKQRINVSDNARETVFDGDFNDFNSLKQAMSGVDYVLVDNMSSKSATQTIVKAMDASSVKRIICVNILGICNEVPGKFGQWNQAMLDGSIQKHAGTAKVVQNSDLNYTMLRPTWLYNKNGDENYELTTPDQPLKSAQVTRQAVAKLIYNIICDDEPKYQHASLGVGEPNTYYAKPSFY</sequence>
<protein>
    <submittedName>
        <fullName evidence="2">NAD-dependent dehydratase</fullName>
    </submittedName>
</protein>
<dbReference type="PANTHER" id="PTHR43355">
    <property type="entry name" value="FLAVIN REDUCTASE (NADPH)"/>
    <property type="match status" value="1"/>
</dbReference>
<evidence type="ECO:0000313" key="3">
    <source>
        <dbReference type="Proteomes" id="UP001144204"/>
    </source>
</evidence>
<name>A0A9W6B0M2_9LACO</name>
<dbReference type="AlphaFoldDB" id="A0A9W6B0M2"/>
<dbReference type="InterPro" id="IPR036291">
    <property type="entry name" value="NAD(P)-bd_dom_sf"/>
</dbReference>
<reference evidence="2" key="1">
    <citation type="submission" date="2022-07" db="EMBL/GenBank/DDBJ databases">
        <authorList>
            <person name="Kouya T."/>
            <person name="Ishiyama Y."/>
        </authorList>
    </citation>
    <scope>NUCLEOTIDE SEQUENCE</scope>
    <source>
        <strain evidence="2">WR16-4</strain>
    </source>
</reference>
<dbReference type="InterPro" id="IPR016040">
    <property type="entry name" value="NAD(P)-bd_dom"/>
</dbReference>
<feature type="domain" description="NAD(P)-binding" evidence="1">
    <location>
        <begin position="8"/>
        <end position="186"/>
    </location>
</feature>
<dbReference type="Proteomes" id="UP001144204">
    <property type="component" value="Unassembled WGS sequence"/>
</dbReference>
<dbReference type="InterPro" id="IPR051606">
    <property type="entry name" value="Polyketide_Oxido-like"/>
</dbReference>
<dbReference type="GO" id="GO:0004074">
    <property type="term" value="F:biliverdin reductase [NAD(P)H] activity"/>
    <property type="evidence" value="ECO:0007669"/>
    <property type="project" value="TreeGrafter"/>
</dbReference>
<evidence type="ECO:0000259" key="1">
    <source>
        <dbReference type="Pfam" id="PF13460"/>
    </source>
</evidence>
<dbReference type="Pfam" id="PF13460">
    <property type="entry name" value="NAD_binding_10"/>
    <property type="match status" value="1"/>
</dbReference>
<dbReference type="GO" id="GO:0042602">
    <property type="term" value="F:riboflavin reductase (NADPH) activity"/>
    <property type="evidence" value="ECO:0007669"/>
    <property type="project" value="TreeGrafter"/>
</dbReference>
<dbReference type="RefSeq" id="WP_286135903.1">
    <property type="nucleotide sequence ID" value="NZ_BRPL01000002.1"/>
</dbReference>
<dbReference type="EMBL" id="BRPL01000002">
    <property type="protein sequence ID" value="GLB46443.1"/>
    <property type="molecule type" value="Genomic_DNA"/>
</dbReference>
<accession>A0A9W6B0M2</accession>